<dbReference type="InterPro" id="IPR043129">
    <property type="entry name" value="ATPase_NBD"/>
</dbReference>
<dbReference type="GO" id="GO:0016462">
    <property type="term" value="F:pyrophosphatase activity"/>
    <property type="evidence" value="ECO:0007669"/>
    <property type="project" value="TreeGrafter"/>
</dbReference>
<dbReference type="InterPro" id="IPR003695">
    <property type="entry name" value="Ppx_GppA_N"/>
</dbReference>
<dbReference type="RefSeq" id="WP_151178235.1">
    <property type="nucleotide sequence ID" value="NZ_CP042906.1"/>
</dbReference>
<dbReference type="KEGG" id="htq:FRZ44_33400"/>
<evidence type="ECO:0000259" key="1">
    <source>
        <dbReference type="Pfam" id="PF02541"/>
    </source>
</evidence>
<evidence type="ECO:0000313" key="3">
    <source>
        <dbReference type="Proteomes" id="UP000326202"/>
    </source>
</evidence>
<dbReference type="Proteomes" id="UP000326202">
    <property type="component" value="Chromosome"/>
</dbReference>
<dbReference type="AlphaFoldDB" id="A0A5J6MT24"/>
<dbReference type="EMBL" id="CP042906">
    <property type="protein sequence ID" value="QEX18036.1"/>
    <property type="molecule type" value="Genomic_DNA"/>
</dbReference>
<gene>
    <name evidence="2" type="ORF">FRZ44_33400</name>
</gene>
<dbReference type="PANTHER" id="PTHR30005">
    <property type="entry name" value="EXOPOLYPHOSPHATASE"/>
    <property type="match status" value="1"/>
</dbReference>
<proteinExistence type="predicted"/>
<organism evidence="2 3">
    <name type="scientific">Hypericibacter terrae</name>
    <dbReference type="NCBI Taxonomy" id="2602015"/>
    <lineage>
        <taxon>Bacteria</taxon>
        <taxon>Pseudomonadati</taxon>
        <taxon>Pseudomonadota</taxon>
        <taxon>Alphaproteobacteria</taxon>
        <taxon>Rhodospirillales</taxon>
        <taxon>Dongiaceae</taxon>
        <taxon>Hypericibacter</taxon>
    </lineage>
</organism>
<name>A0A5J6MT24_9PROT</name>
<dbReference type="OrthoDB" id="9793035at2"/>
<reference evidence="2 3" key="1">
    <citation type="submission" date="2019-08" db="EMBL/GenBank/DDBJ databases">
        <title>Hyperibacter terrae gen. nov., sp. nov. and Hyperibacter viscosus sp. nov., two new members in the family Rhodospirillaceae isolated from the rhizosphere of Hypericum perforatum.</title>
        <authorList>
            <person name="Noviana Z."/>
        </authorList>
    </citation>
    <scope>NUCLEOTIDE SEQUENCE [LARGE SCALE GENOMIC DNA]</scope>
    <source>
        <strain evidence="2 3">R5913</strain>
    </source>
</reference>
<dbReference type="Gene3D" id="3.30.420.150">
    <property type="entry name" value="Exopolyphosphatase. Domain 2"/>
    <property type="match status" value="1"/>
</dbReference>
<feature type="domain" description="Ppx/GppA phosphatase N-terminal" evidence="1">
    <location>
        <begin position="84"/>
        <end position="380"/>
    </location>
</feature>
<protein>
    <recommendedName>
        <fullName evidence="1">Ppx/GppA phosphatase N-terminal domain-containing protein</fullName>
    </recommendedName>
</protein>
<dbReference type="SUPFAM" id="SSF53067">
    <property type="entry name" value="Actin-like ATPase domain"/>
    <property type="match status" value="2"/>
</dbReference>
<evidence type="ECO:0000313" key="2">
    <source>
        <dbReference type="EMBL" id="QEX18036.1"/>
    </source>
</evidence>
<dbReference type="PANTHER" id="PTHR30005:SF0">
    <property type="entry name" value="RETROGRADE REGULATION PROTEIN 2"/>
    <property type="match status" value="1"/>
</dbReference>
<dbReference type="CDD" id="cd24054">
    <property type="entry name" value="ASKHA_NBD_AaPPX-GppA_MtPPX2-like"/>
    <property type="match status" value="1"/>
</dbReference>
<dbReference type="Gene3D" id="3.30.420.40">
    <property type="match status" value="1"/>
</dbReference>
<dbReference type="InterPro" id="IPR050273">
    <property type="entry name" value="GppA/Ppx_hydrolase"/>
</dbReference>
<keyword evidence="3" id="KW-1185">Reference proteome</keyword>
<dbReference type="Pfam" id="PF02541">
    <property type="entry name" value="Ppx-GppA"/>
    <property type="match status" value="1"/>
</dbReference>
<sequence>MQRPGGEGSAEAALAANADLEGLSPPALALDAGSVPPAGLTVTTGFVSNGADPVAGLRADGEADLDNEVYAAIDLGTNNCRLLVARARGRGFRVIDAFSRIVRLGEGLGACGALSPEAMDRTLEALKICVDKMNRRGVTRARSVATEACRRAANGAQFLARVESETGLRLEIITPQEEAELAFRGCAPLLAREPRRAILFDIGGGSTEVGWVAIRPGRGIELLAYRSLPLGVVNLAERHGARAYCERTYGAMVDEIATSLEPLEAECNIAAEVRRGRVQMLGSSGTVTTLAGIEMQLQRYDRSRVDGSYLDFGSIGAISRRLAAMDCAERAQQPCIGRDRADLVVAGCAILEGICRLWPVGRLRVADRGLREGILFGLMSSGASRFGH</sequence>
<accession>A0A5J6MT24</accession>